<dbReference type="EMBL" id="FOLE01000005">
    <property type="protein sequence ID" value="SFC37233.1"/>
    <property type="molecule type" value="Genomic_DNA"/>
</dbReference>
<evidence type="ECO:0000259" key="1">
    <source>
        <dbReference type="PROSITE" id="PS50853"/>
    </source>
</evidence>
<dbReference type="GO" id="GO:0005509">
    <property type="term" value="F:calcium ion binding"/>
    <property type="evidence" value="ECO:0007669"/>
    <property type="project" value="InterPro"/>
</dbReference>
<protein>
    <submittedName>
        <fullName evidence="2">Por secretion system C-terminal sorting domain-containing protein</fullName>
    </submittedName>
</protein>
<organism evidence="2 3">
    <name type="scientific">Flexibacter flexilis DSM 6793</name>
    <dbReference type="NCBI Taxonomy" id="927664"/>
    <lineage>
        <taxon>Bacteria</taxon>
        <taxon>Pseudomonadati</taxon>
        <taxon>Bacteroidota</taxon>
        <taxon>Cytophagia</taxon>
        <taxon>Cytophagales</taxon>
        <taxon>Flexibacteraceae</taxon>
        <taxon>Flexibacter</taxon>
    </lineage>
</organism>
<dbReference type="SMART" id="SM00060">
    <property type="entry name" value="FN3"/>
    <property type="match status" value="3"/>
</dbReference>
<proteinExistence type="predicted"/>
<dbReference type="Gene3D" id="2.60.40.10">
    <property type="entry name" value="Immunoglobulins"/>
    <property type="match status" value="4"/>
</dbReference>
<sequence length="805" mass="84598">MFMLQGSIRGAVTVDGTTFNSTGSVSQSDIFFAKFNGGTGELIWFKVLGSSANGEVGYALATHEDKVYLAGVLSNTINFGNGTNVLFPSNYADGFVASFDISSGNPNWVTRVHSGNFPVLHQLKVNAGGVYFSGYFNASINVGNSGSISYLGSKDGFVSKLSLSGAHQWTTRIASSTSDEVYGLAIDSETDNVYASGYHTGSALSVMNGGISTNIPSLGAGRTGYIVKLGSDGSFSNLVTQFAGGNSANITGLTLDNNGILYANAAVSNTASVDFGNSSFNRSFSMRINTSNYSDAFGFDAVAGGIVAATPSNLYTAGSFSGTRIFDPSNPSTGTSMTSVGAYDIYFTRLNTCGYYTTVSPNALSNISKSVSYSQQLSVDNAPSAVFTLTSGALPDGLTLSSSGLISGTPTTAGAYSFTISASVGTCVLTKDYTLVVDCNNPSNIIAILGARAIKLTWDAGSYTAIQVQWKAASTSVWYGANPASTATEYRITGLTPSTTYDLRVRNHCVAGDANTTWQTLSATTLETPTCSPLSPATAIAGASAARFSWPGYTSGTYKFELRYRVQGSSTWTVITTGAVVTNYTVYGLSASTTYEWQIRNACNPVGEDWNAWSSISTFTTLSGPSCVSLDATATTSVNTVKFSWPSYPTGMSKFELRYRIQGSSTWSAIMTGAVVTNYTLYGLSASTTYEWQIRNACNPVGEDWNEWSTLSTFTTLPAGGRLGEESFNVSVYPVPSTGMVNVEIADLEESAAYEVYNVYGQKVAAGTLAASSNVLDLSSQATGVYTLKVATAKGSATKQIVLSK</sequence>
<dbReference type="Pfam" id="PF18962">
    <property type="entry name" value="Por_Secre_tail"/>
    <property type="match status" value="1"/>
</dbReference>
<dbReference type="NCBIfam" id="TIGR04183">
    <property type="entry name" value="Por_Secre_tail"/>
    <property type="match status" value="1"/>
</dbReference>
<dbReference type="AlphaFoldDB" id="A0A1I1IU27"/>
<evidence type="ECO:0000313" key="2">
    <source>
        <dbReference type="EMBL" id="SFC37233.1"/>
    </source>
</evidence>
<dbReference type="InterPro" id="IPR036116">
    <property type="entry name" value="FN3_sf"/>
</dbReference>
<dbReference type="PROSITE" id="PS50853">
    <property type="entry name" value="FN3"/>
    <property type="match status" value="2"/>
</dbReference>
<keyword evidence="3" id="KW-1185">Reference proteome</keyword>
<dbReference type="InterPro" id="IPR052918">
    <property type="entry name" value="Motility_Chemotaxis_Reg"/>
</dbReference>
<dbReference type="InterPro" id="IPR015919">
    <property type="entry name" value="Cadherin-like_sf"/>
</dbReference>
<gene>
    <name evidence="2" type="ORF">SAMN05421780_10516</name>
</gene>
<accession>A0A1I1IU27</accession>
<dbReference type="InterPro" id="IPR026444">
    <property type="entry name" value="Secre_tail"/>
</dbReference>
<dbReference type="GO" id="GO:0016020">
    <property type="term" value="C:membrane"/>
    <property type="evidence" value="ECO:0007669"/>
    <property type="project" value="InterPro"/>
</dbReference>
<dbReference type="PANTHER" id="PTHR35580">
    <property type="entry name" value="CELL SURFACE GLYCOPROTEIN (S-LAYER PROTEIN)-LIKE PROTEIN"/>
    <property type="match status" value="1"/>
</dbReference>
<dbReference type="InterPro" id="IPR013783">
    <property type="entry name" value="Ig-like_fold"/>
</dbReference>
<evidence type="ECO:0000313" key="3">
    <source>
        <dbReference type="Proteomes" id="UP000199514"/>
    </source>
</evidence>
<feature type="domain" description="Fibronectin type-III" evidence="1">
    <location>
        <begin position="441"/>
        <end position="528"/>
    </location>
</feature>
<dbReference type="Proteomes" id="UP000199514">
    <property type="component" value="Unassembled WGS sequence"/>
</dbReference>
<dbReference type="SUPFAM" id="SSF49313">
    <property type="entry name" value="Cadherin-like"/>
    <property type="match status" value="1"/>
</dbReference>
<dbReference type="SUPFAM" id="SSF101898">
    <property type="entry name" value="NHL repeat"/>
    <property type="match status" value="1"/>
</dbReference>
<name>A0A1I1IU27_9BACT</name>
<dbReference type="CDD" id="cd00063">
    <property type="entry name" value="FN3"/>
    <property type="match status" value="3"/>
</dbReference>
<dbReference type="InterPro" id="IPR003961">
    <property type="entry name" value="FN3_dom"/>
</dbReference>
<dbReference type="SUPFAM" id="SSF49265">
    <property type="entry name" value="Fibronectin type III"/>
    <property type="match status" value="2"/>
</dbReference>
<reference evidence="2 3" key="1">
    <citation type="submission" date="2016-10" db="EMBL/GenBank/DDBJ databases">
        <authorList>
            <person name="de Groot N.N."/>
        </authorList>
    </citation>
    <scope>NUCLEOTIDE SEQUENCE [LARGE SCALE GENOMIC DNA]</scope>
    <source>
        <strain evidence="2 3">DSM 6793</strain>
    </source>
</reference>
<dbReference type="STRING" id="927664.SAMN05421780_10516"/>
<feature type="domain" description="Fibronectin type-III" evidence="1">
    <location>
        <begin position="624"/>
        <end position="719"/>
    </location>
</feature>
<dbReference type="PANTHER" id="PTHR35580:SF1">
    <property type="entry name" value="PHYTASE-LIKE DOMAIN-CONTAINING PROTEIN"/>
    <property type="match status" value="1"/>
</dbReference>